<dbReference type="Proteomes" id="UP000041254">
    <property type="component" value="Unassembled WGS sequence"/>
</dbReference>
<evidence type="ECO:0000313" key="2">
    <source>
        <dbReference type="Proteomes" id="UP000041254"/>
    </source>
</evidence>
<evidence type="ECO:0000313" key="1">
    <source>
        <dbReference type="EMBL" id="CEM02767.1"/>
    </source>
</evidence>
<name>A0A0G4EVU0_VITBC</name>
<dbReference type="AlphaFoldDB" id="A0A0G4EVU0"/>
<proteinExistence type="predicted"/>
<dbReference type="InParanoid" id="A0A0G4EVU0"/>
<dbReference type="VEuPathDB" id="CryptoDB:Vbra_13773"/>
<gene>
    <name evidence="1" type="ORF">Vbra_13773</name>
</gene>
<dbReference type="EMBL" id="CDMY01000335">
    <property type="protein sequence ID" value="CEM02767.1"/>
    <property type="molecule type" value="Genomic_DNA"/>
</dbReference>
<reference evidence="1 2" key="1">
    <citation type="submission" date="2014-11" db="EMBL/GenBank/DDBJ databases">
        <authorList>
            <person name="Zhu J."/>
            <person name="Qi W."/>
            <person name="Song R."/>
        </authorList>
    </citation>
    <scope>NUCLEOTIDE SEQUENCE [LARGE SCALE GENOMIC DNA]</scope>
</reference>
<accession>A0A0G4EVU0</accession>
<protein>
    <submittedName>
        <fullName evidence="1">Uncharacterized protein</fullName>
    </submittedName>
</protein>
<sequence length="350" mass="39085">MCCPEDVLADDDISTDVFAALLSELPVPADGVLLRSTKPARCDRSLQQVGYRGEGGAAAGHSEPPVQAPAAALDEGEVLDWTPEFYPAQENIEQMKLQVRINKRLPLPKVTVPVEMRRFFFDTAYSAGIKGILTKTLKVSRRPRNITYGGYYFWLLMYELVRQTDWRVVVSAVDGPNADDGHDYGDGGDDYDPEWDEDEEEEVVVEKEDVFTLIVIEKDGLNLKIKSEDDGTLFAVLMGVQLSNKAYDDLIWLMRDRGITQCAAVIEKRWYCKYLDHDTNKLVDTMDEPIHLVDESGMGAQKAIDYILDRLQHPDKKEEPEGFQGPTLGDIMADFAAATGGRETPISVTG</sequence>
<keyword evidence="2" id="KW-1185">Reference proteome</keyword>
<organism evidence="1 2">
    <name type="scientific">Vitrella brassicaformis (strain CCMP3155)</name>
    <dbReference type="NCBI Taxonomy" id="1169540"/>
    <lineage>
        <taxon>Eukaryota</taxon>
        <taxon>Sar</taxon>
        <taxon>Alveolata</taxon>
        <taxon>Colpodellida</taxon>
        <taxon>Vitrellaceae</taxon>
        <taxon>Vitrella</taxon>
    </lineage>
</organism>
<dbReference type="PhylomeDB" id="A0A0G4EVU0"/>